<organism evidence="1 2">
    <name type="scientific">Deinandra increscens subsp. villosa</name>
    <dbReference type="NCBI Taxonomy" id="3103831"/>
    <lineage>
        <taxon>Eukaryota</taxon>
        <taxon>Viridiplantae</taxon>
        <taxon>Streptophyta</taxon>
        <taxon>Embryophyta</taxon>
        <taxon>Tracheophyta</taxon>
        <taxon>Spermatophyta</taxon>
        <taxon>Magnoliopsida</taxon>
        <taxon>eudicotyledons</taxon>
        <taxon>Gunneridae</taxon>
        <taxon>Pentapetalae</taxon>
        <taxon>asterids</taxon>
        <taxon>campanulids</taxon>
        <taxon>Asterales</taxon>
        <taxon>Asteraceae</taxon>
        <taxon>Asteroideae</taxon>
        <taxon>Heliantheae alliance</taxon>
        <taxon>Madieae</taxon>
        <taxon>Madiinae</taxon>
        <taxon>Deinandra</taxon>
    </lineage>
</organism>
<keyword evidence="2" id="KW-1185">Reference proteome</keyword>
<accession>A0AAP0DPT2</accession>
<dbReference type="SUPFAM" id="SSF54928">
    <property type="entry name" value="RNA-binding domain, RBD"/>
    <property type="match status" value="1"/>
</dbReference>
<reference evidence="1 2" key="1">
    <citation type="submission" date="2024-04" db="EMBL/GenBank/DDBJ databases">
        <title>The reference genome of an endangered Asteraceae, Deinandra increscens subsp. villosa, native to the Central Coast of California.</title>
        <authorList>
            <person name="Guilliams M."/>
            <person name="Hasenstab-Lehman K."/>
            <person name="Meyer R."/>
            <person name="Mcevoy S."/>
        </authorList>
    </citation>
    <scope>NUCLEOTIDE SEQUENCE [LARGE SCALE GENOMIC DNA]</scope>
    <source>
        <tissue evidence="1">Leaf</tissue>
    </source>
</reference>
<gene>
    <name evidence="1" type="ORF">SSX86_004851</name>
</gene>
<dbReference type="GO" id="GO:0003676">
    <property type="term" value="F:nucleic acid binding"/>
    <property type="evidence" value="ECO:0007669"/>
    <property type="project" value="InterPro"/>
</dbReference>
<evidence type="ECO:0008006" key="3">
    <source>
        <dbReference type="Google" id="ProtNLM"/>
    </source>
</evidence>
<dbReference type="InterPro" id="IPR035979">
    <property type="entry name" value="RBD_domain_sf"/>
</dbReference>
<proteinExistence type="predicted"/>
<dbReference type="Proteomes" id="UP001408789">
    <property type="component" value="Unassembled WGS sequence"/>
</dbReference>
<comment type="caution">
    <text evidence="1">The sequence shown here is derived from an EMBL/GenBank/DDBJ whole genome shotgun (WGS) entry which is preliminary data.</text>
</comment>
<protein>
    <recommendedName>
        <fullName evidence="3">RRM domain-containing protein</fullName>
    </recommendedName>
</protein>
<dbReference type="EMBL" id="JBCNJP010000007">
    <property type="protein sequence ID" value="KAK9076517.1"/>
    <property type="molecule type" value="Genomic_DNA"/>
</dbReference>
<name>A0AAP0DPT2_9ASTR</name>
<sequence length="508" mass="57057">MNTFLGWSESDSANLRHRISPSMPLGIDNHSSDTGLATSTSPWLAVYCVGRRKQSNKNRSTIPLVVARTPAGDDLWEATKHLGTITDAYIPRKRRFNKEYFGFIRFRDVRDVGLMERRLNGISIRCLKLRANLSQVPRPDSSGSKRTSSAHLKQGIRSEIVGTTSTVNYGKSFRDVVSGGPSVHTTLIETPVPKWKSIFIPEDRATYPSSFYGRSLLGEAVDGVMLSSVKFLWNEGDVSDFDVVYVGGLHVLLVFNRKARADDFLINMECWWRKYFLSLVLWTGQAFPRIRIVGLKILGVPLHLRDDITYNAIAGTVHVLSNSWKTIDEFVVITWKGSSYTVMVKEDKEVWYPSFTEEEKISTPLKSPELSPEFEEEDEWEDGGAQPIESMDHFEYGMAEGPVGLVGLFNSDPGPAIPDLNARVSSSTSSFQEGNIFLPLMNKASNKSRKNSQAPMGRVQRGGGKYIFWNSIAKDAQFMVAINLLIFLLPRPDERLLVPIPLRSRQNP</sequence>
<evidence type="ECO:0000313" key="2">
    <source>
        <dbReference type="Proteomes" id="UP001408789"/>
    </source>
</evidence>
<evidence type="ECO:0000313" key="1">
    <source>
        <dbReference type="EMBL" id="KAK9076517.1"/>
    </source>
</evidence>
<dbReference type="AlphaFoldDB" id="A0AAP0DPT2"/>